<evidence type="ECO:0000256" key="1">
    <source>
        <dbReference type="ARBA" id="ARBA00022630"/>
    </source>
</evidence>
<dbReference type="PANTHER" id="PTHR48105">
    <property type="entry name" value="THIOREDOXIN REDUCTASE 1-RELATED-RELATED"/>
    <property type="match status" value="1"/>
</dbReference>
<keyword evidence="8" id="KW-1185">Reference proteome</keyword>
<evidence type="ECO:0000256" key="3">
    <source>
        <dbReference type="ARBA" id="ARBA00022857"/>
    </source>
</evidence>
<proteinExistence type="inferred from homology"/>
<dbReference type="InterPro" id="IPR023753">
    <property type="entry name" value="FAD/NAD-binding_dom"/>
</dbReference>
<dbReference type="PRINTS" id="PR00368">
    <property type="entry name" value="FADPNR"/>
</dbReference>
<name>A0ABT2PP17_9BURK</name>
<keyword evidence="4 5" id="KW-0560">Oxidoreductase</keyword>
<keyword evidence="3 5" id="KW-0521">NADP</keyword>
<comment type="caution">
    <text evidence="7">The sequence shown here is derived from an EMBL/GenBank/DDBJ whole genome shotgun (WGS) entry which is preliminary data.</text>
</comment>
<reference evidence="7 8" key="1">
    <citation type="submission" date="2022-09" db="EMBL/GenBank/DDBJ databases">
        <title>Draft genome of isolate Be4.</title>
        <authorList>
            <person name="Sanchez-Castro I."/>
            <person name="Martinez-Rodriguez P."/>
            <person name="Descostes M."/>
            <person name="Merroun M."/>
        </authorList>
    </citation>
    <scope>NUCLEOTIDE SEQUENCE [LARGE SCALE GENOMIC DNA]</scope>
    <source>
        <strain evidence="7 8">Be4</strain>
    </source>
</reference>
<dbReference type="Pfam" id="PF07992">
    <property type="entry name" value="Pyr_redox_2"/>
    <property type="match status" value="1"/>
</dbReference>
<dbReference type="RefSeq" id="WP_261501460.1">
    <property type="nucleotide sequence ID" value="NZ_JAODYH010000007.1"/>
</dbReference>
<comment type="similarity">
    <text evidence="5">Belongs to the ferredoxin--NADP reductase type 2 family.</text>
</comment>
<evidence type="ECO:0000259" key="6">
    <source>
        <dbReference type="Pfam" id="PF07992"/>
    </source>
</evidence>
<dbReference type="SUPFAM" id="SSF51905">
    <property type="entry name" value="FAD/NAD(P)-binding domain"/>
    <property type="match status" value="2"/>
</dbReference>
<feature type="binding site" evidence="5">
    <location>
        <position position="96"/>
    </location>
    <ligand>
        <name>FAD</name>
        <dbReference type="ChEBI" id="CHEBI:57692"/>
    </ligand>
</feature>
<feature type="binding site" evidence="5">
    <location>
        <position position="298"/>
    </location>
    <ligand>
        <name>FAD</name>
        <dbReference type="ChEBI" id="CHEBI:57692"/>
    </ligand>
</feature>
<dbReference type="HAMAP" id="MF_01685">
    <property type="entry name" value="FENR2"/>
    <property type="match status" value="1"/>
</dbReference>
<evidence type="ECO:0000313" key="7">
    <source>
        <dbReference type="EMBL" id="MCT9812226.1"/>
    </source>
</evidence>
<evidence type="ECO:0000256" key="4">
    <source>
        <dbReference type="ARBA" id="ARBA00023002"/>
    </source>
</evidence>
<keyword evidence="2 5" id="KW-0274">FAD</keyword>
<sequence>MTDSAATATPSIDTDAVVIGAGPAGLFQAFQLGLQGLNAHLVDALPHAGGQCAQLYGDKPIYDVPGIPVCTGRELVDLLLRQLAPIPVQWHLGSQVQALESLADGRFLLTTSAGVQLRTRSVFIAAGVGAFVPRTLKIDGLQAHLGRQLHYHPADVAVAPNEHIVIHGGDEDAVAAALRCAQEHPTARITLLHRRDVFQAAPELLAQLQALRATGRIAVVAAQINAIEEQDGQLAALLLTDPQGAPQRLALDQLWVYLGISPRLGPIADWGLAMERKQLQVDAATFSTNLPGIYAVGDINTYAGKRRLILCAFHEATLAAFAAAEWLSGDKVALQYTTTSARLHAILGVEHPGDSD</sequence>
<dbReference type="InterPro" id="IPR050097">
    <property type="entry name" value="Ferredoxin-NADP_redctase_2"/>
</dbReference>
<organism evidence="7 8">
    <name type="scientific">Acidovorax bellezanensis</name>
    <dbReference type="NCBI Taxonomy" id="2976702"/>
    <lineage>
        <taxon>Bacteria</taxon>
        <taxon>Pseudomonadati</taxon>
        <taxon>Pseudomonadota</taxon>
        <taxon>Betaproteobacteria</taxon>
        <taxon>Burkholderiales</taxon>
        <taxon>Comamonadaceae</taxon>
        <taxon>Acidovorax</taxon>
    </lineage>
</organism>
<accession>A0ABT2PP17</accession>
<comment type="catalytic activity">
    <reaction evidence="5">
        <text>2 reduced [2Fe-2S]-[ferredoxin] + NADP(+) + H(+) = 2 oxidized [2Fe-2S]-[ferredoxin] + NADPH</text>
        <dbReference type="Rhea" id="RHEA:20125"/>
        <dbReference type="Rhea" id="RHEA-COMP:10000"/>
        <dbReference type="Rhea" id="RHEA-COMP:10001"/>
        <dbReference type="ChEBI" id="CHEBI:15378"/>
        <dbReference type="ChEBI" id="CHEBI:33737"/>
        <dbReference type="ChEBI" id="CHEBI:33738"/>
        <dbReference type="ChEBI" id="CHEBI:57783"/>
        <dbReference type="ChEBI" id="CHEBI:58349"/>
        <dbReference type="EC" id="1.18.1.2"/>
    </reaction>
</comment>
<feature type="domain" description="FAD/NAD(P)-binding" evidence="6">
    <location>
        <begin position="15"/>
        <end position="308"/>
    </location>
</feature>
<feature type="binding site" evidence="5">
    <location>
        <position position="56"/>
    </location>
    <ligand>
        <name>FAD</name>
        <dbReference type="ChEBI" id="CHEBI:57692"/>
    </ligand>
</feature>
<dbReference type="EMBL" id="JAODYH010000007">
    <property type="protein sequence ID" value="MCT9812226.1"/>
    <property type="molecule type" value="Genomic_DNA"/>
</dbReference>
<dbReference type="InterPro" id="IPR036188">
    <property type="entry name" value="FAD/NAD-bd_sf"/>
</dbReference>
<evidence type="ECO:0000256" key="2">
    <source>
        <dbReference type="ARBA" id="ARBA00022827"/>
    </source>
</evidence>
<gene>
    <name evidence="7" type="ORF">N0K08_16385</name>
</gene>
<feature type="binding site" evidence="5">
    <location>
        <position position="43"/>
    </location>
    <ligand>
        <name>FAD</name>
        <dbReference type="ChEBI" id="CHEBI:57692"/>
    </ligand>
</feature>
<dbReference type="InterPro" id="IPR022890">
    <property type="entry name" value="Fd--NADP_Rdtase_type_2"/>
</dbReference>
<feature type="binding site" evidence="5">
    <location>
        <position position="339"/>
    </location>
    <ligand>
        <name>FAD</name>
        <dbReference type="ChEBI" id="CHEBI:57692"/>
    </ligand>
</feature>
<comment type="caution">
    <text evidence="5">Lacks conserved residue(s) required for the propagation of feature annotation.</text>
</comment>
<dbReference type="Gene3D" id="3.50.50.60">
    <property type="entry name" value="FAD/NAD(P)-binding domain"/>
    <property type="match status" value="2"/>
</dbReference>
<comment type="cofactor">
    <cofactor evidence="5">
        <name>FAD</name>
        <dbReference type="ChEBI" id="CHEBI:57692"/>
    </cofactor>
    <text evidence="5">Binds 1 FAD per subunit.</text>
</comment>
<dbReference type="EC" id="1.18.1.2" evidence="5"/>
<dbReference type="Proteomes" id="UP001525968">
    <property type="component" value="Unassembled WGS sequence"/>
</dbReference>
<protein>
    <recommendedName>
        <fullName evidence="5">Ferredoxin--NADP reductase</fullName>
        <shortName evidence="5">FNR</shortName>
        <shortName evidence="5">Fd-NADP(+) reductase</shortName>
        <ecNumber evidence="5">1.18.1.2</ecNumber>
    </recommendedName>
</protein>
<evidence type="ECO:0000256" key="5">
    <source>
        <dbReference type="HAMAP-Rule" id="MF_01685"/>
    </source>
</evidence>
<evidence type="ECO:0000313" key="8">
    <source>
        <dbReference type="Proteomes" id="UP001525968"/>
    </source>
</evidence>
<feature type="binding site" evidence="5">
    <location>
        <position position="51"/>
    </location>
    <ligand>
        <name>FAD</name>
        <dbReference type="ChEBI" id="CHEBI:57692"/>
    </ligand>
</feature>
<feature type="binding site" evidence="5">
    <location>
        <position position="131"/>
    </location>
    <ligand>
        <name>FAD</name>
        <dbReference type="ChEBI" id="CHEBI:57692"/>
    </ligand>
</feature>
<keyword evidence="1 5" id="KW-0285">Flavoprotein</keyword>
<comment type="subunit">
    <text evidence="5">Homodimer.</text>
</comment>
<dbReference type="PRINTS" id="PR00469">
    <property type="entry name" value="PNDRDTASEII"/>
</dbReference>